<dbReference type="InterPro" id="IPR017441">
    <property type="entry name" value="Protein_kinase_ATP_BS"/>
</dbReference>
<dbReference type="SUPFAM" id="SSF56112">
    <property type="entry name" value="Protein kinase-like (PK-like)"/>
    <property type="match status" value="2"/>
</dbReference>
<evidence type="ECO:0000313" key="5">
    <source>
        <dbReference type="Proteomes" id="UP000221165"/>
    </source>
</evidence>
<sequence length="1715" mass="188922">MAAADMSACDPAGVAVHADLGRSGRGPNADGHKLPSSGSVSRSVVQKGNGSRARTGRYFFFSVVFLSCLHSFVCSEASAPSQYRHRDVLPSVSPGPASSSFGASKSSDADLADLSESEEEYSTKLSSSFLQDASLLPVRRGPAPPAPRQGSLERRAAAGAPQARPLLQAVKPHAGPTAPRPVASDPDRRRLDHEEKKAGPAAPVPKGRVPPIYAPQEGIKDADRLKPPGLYQPRKIVIIESTPSPKGSPAAEPAKPPARGKKPPAELSPPGRSGPAGKSPRPKPPASPAPEPKSPPPSPGRRVGKLAVQWPPPASGSTEEPASPPPVRRPPSPSPAPSPAPQPAPAQRKPPLRRPSVPPPPPVTPKAALGEGQWPTMDHIEPIPVQVLQEGKRQLRDFLMRVSSKSGRGPPQSPSLLQTVTSGLFRPRVRPTLEEEMEEEDRMTQDGVSGAVEDVPAGQLWRADAADTWRVRRRNPKTFVRPIDAPPDVNALEWLHEQGVRPGYYDELIRGRQEEELPAQVEGQSPSFVQFFKALLWSEKKGWEKAMEKFWPRGSTARTKDEGGRPVRVIMHETLGVGGFGVVARMENVDAPATSMTKFFAGKFMYEYSPVNHSLKGATTRLKQNLSTELRVRDLLLEALNSDPLLKGKPMSDKFEHLIRMGIAVPQLTYTVTKTDVENNVIVGSWEFPPQITGNPNEESLRFLTSVISYPLLGPELNILFEERTVAESILAYLTYRLVNILAKFDKLGFTHNDLKPGNILARADGEVFLADMGLVRKIGEMIPCISCTPSYVDPETAECAFADQLQKADPKRDAWALGATFFNFMCKNELPFNLDALYDRAVNVAGSGNPVLRFISYISAVKRSDWTQKRCDAKNPTLWVITRLLLDPVHDSRKTARELANHAFFKVEAMPSATPLSLPPIRAPTRGVEGVTKSDLVQSSSAKQCRGMRAVSNTTCFFVFLFAFSIQYASVSASEDHPLTSVPVTHVTRDAAVWMSSRTQDDDDTMVNPALKEADTSPVFLQDAASLARGRSPARYFVEDRRRPRSADAFQPQRRNDFLHTPRPVMASGRRGSEPDLIGLNRLERRQGPSPLTPPGRVPPIYTPVRGIVDPGRLRPPAQYSPAFQRRVPEVPRTLRGTPAYHQGLRGRLTPLQGRMPQPSPIYSRGLQERVPILRREIPIPSPLLPRPSAPVPAPPLTPSHALGEQPWPTMEDIEPLPTEYLLQGKTRVGEIVREIQAGHSGGSSASFLQELSARLNRPVVRSTIEEELEENNGRSGSDVSSASLWDKDALRTWAAVRRRSPKAFVRPTDVPGGRFHRQFVLGDGNLNDRTAVSFLQSGREWTPKKGFQLAFASLWPNGKLAEVKDETGKTHQLKMHKVLGIGAFGAVVMVEDLDVEADEPDRLSAGKFMYQFFDAAQDGQRIATMKEMLDKEISVRDTLLAAMDDNPEYKGKSKREKLRILTQSGLAIPQAALQLRKTDMERIAGPVWSSPPSQTRSPANESLRFLTTMVTYPLAGPDLEELIKRRIDDSVRAYLVVKLINLVANLERFGFVHNDVKPPNFFAREDGEVLLGDMGLVTRVGDPVPCWNGTGTYFDPRTAKCAFNDERTTATTQKDAWALGVTLFIIMCENHFPFNEEHLFERAARQVPRGSDPIVPFLALVAQIKRRDWSQNRCPRAEKSLWYILQLLLDPEEESRKTALDLSAHAFFKVPGV</sequence>
<reference evidence="4 5" key="1">
    <citation type="journal article" date="2017" name="Int. J. Parasitol.">
        <title>The genome of the protozoan parasite Cystoisospora suis and a reverse vaccinology approach to identify vaccine candidates.</title>
        <authorList>
            <person name="Palmieri N."/>
            <person name="Shrestha A."/>
            <person name="Ruttkowski B."/>
            <person name="Beck T."/>
            <person name="Vogl C."/>
            <person name="Tomley F."/>
            <person name="Blake D.P."/>
            <person name="Joachim A."/>
        </authorList>
    </citation>
    <scope>NUCLEOTIDE SEQUENCE [LARGE SCALE GENOMIC DNA]</scope>
    <source>
        <strain evidence="4 5">Wien I</strain>
    </source>
</reference>
<feature type="compositionally biased region" description="Low complexity" evidence="2">
    <location>
        <begin position="157"/>
        <end position="169"/>
    </location>
</feature>
<feature type="compositionally biased region" description="Pro residues" evidence="2">
    <location>
        <begin position="322"/>
        <end position="344"/>
    </location>
</feature>
<feature type="region of interest" description="Disordered" evidence="2">
    <location>
        <begin position="136"/>
        <end position="378"/>
    </location>
</feature>
<evidence type="ECO:0000313" key="4">
    <source>
        <dbReference type="EMBL" id="PHJ21932.1"/>
    </source>
</evidence>
<keyword evidence="1" id="KW-0067">ATP-binding</keyword>
<dbReference type="InterPro" id="IPR011009">
    <property type="entry name" value="Kinase-like_dom_sf"/>
</dbReference>
<protein>
    <submittedName>
        <fullName evidence="4">Rhoptry kinase family protein rop28</fullName>
    </submittedName>
</protein>
<evidence type="ECO:0000256" key="1">
    <source>
        <dbReference type="PROSITE-ProRule" id="PRU10141"/>
    </source>
</evidence>
<feature type="region of interest" description="Disordered" evidence="2">
    <location>
        <begin position="19"/>
        <end position="48"/>
    </location>
</feature>
<feature type="region of interest" description="Disordered" evidence="2">
    <location>
        <begin position="90"/>
        <end position="118"/>
    </location>
</feature>
<dbReference type="Pfam" id="PF00069">
    <property type="entry name" value="Pkinase"/>
    <property type="match status" value="1"/>
</dbReference>
<dbReference type="GO" id="GO:0005524">
    <property type="term" value="F:ATP binding"/>
    <property type="evidence" value="ECO:0007669"/>
    <property type="project" value="UniProtKB-UniRule"/>
</dbReference>
<feature type="compositionally biased region" description="Polar residues" evidence="2">
    <location>
        <begin position="36"/>
        <end position="48"/>
    </location>
</feature>
<dbReference type="EMBL" id="MIGC01001941">
    <property type="protein sequence ID" value="PHJ21932.1"/>
    <property type="molecule type" value="Genomic_DNA"/>
</dbReference>
<dbReference type="SMART" id="SM00220">
    <property type="entry name" value="S_TKc"/>
    <property type="match status" value="1"/>
</dbReference>
<feature type="binding site" evidence="1">
    <location>
        <position position="1409"/>
    </location>
    <ligand>
        <name>ATP</name>
        <dbReference type="ChEBI" id="CHEBI:30616"/>
    </ligand>
</feature>
<comment type="caution">
    <text evidence="4">The sequence shown here is derived from an EMBL/GenBank/DDBJ whole genome shotgun (WGS) entry which is preliminary data.</text>
</comment>
<feature type="domain" description="Protein kinase" evidence="3">
    <location>
        <begin position="569"/>
        <end position="906"/>
    </location>
</feature>
<dbReference type="PRINTS" id="PR01217">
    <property type="entry name" value="PRICHEXTENSN"/>
</dbReference>
<dbReference type="OrthoDB" id="332953at2759"/>
<feature type="region of interest" description="Disordered" evidence="2">
    <location>
        <begin position="1043"/>
        <end position="1077"/>
    </location>
</feature>
<dbReference type="VEuPathDB" id="ToxoDB:CSUI_004221"/>
<evidence type="ECO:0000256" key="2">
    <source>
        <dbReference type="SAM" id="MobiDB-lite"/>
    </source>
</evidence>
<keyword evidence="4" id="KW-0418">Kinase</keyword>
<dbReference type="PROSITE" id="PS00107">
    <property type="entry name" value="PROTEIN_KINASE_ATP"/>
    <property type="match status" value="2"/>
</dbReference>
<organism evidence="4 5">
    <name type="scientific">Cystoisospora suis</name>
    <dbReference type="NCBI Taxonomy" id="483139"/>
    <lineage>
        <taxon>Eukaryota</taxon>
        <taxon>Sar</taxon>
        <taxon>Alveolata</taxon>
        <taxon>Apicomplexa</taxon>
        <taxon>Conoidasida</taxon>
        <taxon>Coccidia</taxon>
        <taxon>Eucoccidiorida</taxon>
        <taxon>Eimeriorina</taxon>
        <taxon>Sarcocystidae</taxon>
        <taxon>Cystoisospora</taxon>
    </lineage>
</organism>
<dbReference type="PANTHER" id="PTHR44167">
    <property type="entry name" value="OVARIAN-SPECIFIC SERINE/THREONINE-PROTEIN KINASE LOK-RELATED"/>
    <property type="match status" value="1"/>
</dbReference>
<feature type="compositionally biased region" description="Pro residues" evidence="2">
    <location>
        <begin position="282"/>
        <end position="299"/>
    </location>
</feature>
<dbReference type="Pfam" id="PF14531">
    <property type="entry name" value="Kinase-like"/>
    <property type="match status" value="1"/>
</dbReference>
<dbReference type="Gene3D" id="1.10.510.10">
    <property type="entry name" value="Transferase(Phosphotransferase) domain 1"/>
    <property type="match status" value="2"/>
</dbReference>
<feature type="compositionally biased region" description="Basic and acidic residues" evidence="2">
    <location>
        <begin position="185"/>
        <end position="198"/>
    </location>
</feature>
<feature type="compositionally biased region" description="Low complexity" evidence="2">
    <location>
        <begin position="243"/>
        <end position="253"/>
    </location>
</feature>
<feature type="domain" description="Protein kinase" evidence="3">
    <location>
        <begin position="1375"/>
        <end position="1710"/>
    </location>
</feature>
<dbReference type="RefSeq" id="XP_067923611.1">
    <property type="nucleotide sequence ID" value="XM_068064414.1"/>
</dbReference>
<feature type="binding site" evidence="1">
    <location>
        <position position="603"/>
    </location>
    <ligand>
        <name>ATP</name>
        <dbReference type="ChEBI" id="CHEBI:30616"/>
    </ligand>
</feature>
<dbReference type="Proteomes" id="UP000221165">
    <property type="component" value="Unassembled WGS sequence"/>
</dbReference>
<dbReference type="GO" id="GO:0004672">
    <property type="term" value="F:protein kinase activity"/>
    <property type="evidence" value="ECO:0007669"/>
    <property type="project" value="InterPro"/>
</dbReference>
<dbReference type="InterPro" id="IPR027916">
    <property type="entry name" value="Kinase-like_dom_ROP"/>
</dbReference>
<dbReference type="PANTHER" id="PTHR44167:SF24">
    <property type="entry name" value="SERINE_THREONINE-PROTEIN KINASE CHK2"/>
    <property type="match status" value="1"/>
</dbReference>
<proteinExistence type="predicted"/>
<name>A0A2C6L1X2_9APIC</name>
<feature type="compositionally biased region" description="Low complexity" evidence="2">
    <location>
        <begin position="90"/>
        <end position="106"/>
    </location>
</feature>
<evidence type="ECO:0000259" key="3">
    <source>
        <dbReference type="PROSITE" id="PS50011"/>
    </source>
</evidence>
<keyword evidence="1" id="KW-0547">Nucleotide-binding</keyword>
<dbReference type="PROSITE" id="PS50011">
    <property type="entry name" value="PROTEIN_KINASE_DOM"/>
    <property type="match status" value="2"/>
</dbReference>
<keyword evidence="5" id="KW-1185">Reference proteome</keyword>
<gene>
    <name evidence="4" type="ORF">CSUI_004221</name>
</gene>
<dbReference type="InterPro" id="IPR000719">
    <property type="entry name" value="Prot_kinase_dom"/>
</dbReference>
<accession>A0A2C6L1X2</accession>
<keyword evidence="4" id="KW-0808">Transferase</keyword>
<dbReference type="GeneID" id="94427625"/>